<dbReference type="PANTHER" id="PTHR45632:SF3">
    <property type="entry name" value="KELCH-LIKE PROTEIN 32"/>
    <property type="match status" value="1"/>
</dbReference>
<dbReference type="InterPro" id="IPR011705">
    <property type="entry name" value="BACK"/>
</dbReference>
<dbReference type="Pfam" id="PF01344">
    <property type="entry name" value="Kelch_1"/>
    <property type="match status" value="2"/>
</dbReference>
<dbReference type="SMART" id="SM00875">
    <property type="entry name" value="BACK"/>
    <property type="match status" value="1"/>
</dbReference>
<gene>
    <name evidence="5" type="ORF">D5F01_LYC02667</name>
</gene>
<dbReference type="PIRSF" id="PIRSF037037">
    <property type="entry name" value="Kelch-like_protein_gigaxonin"/>
    <property type="match status" value="1"/>
</dbReference>
<dbReference type="InterPro" id="IPR017096">
    <property type="entry name" value="BTB-kelch_protein"/>
</dbReference>
<dbReference type="PRINTS" id="PR00501">
    <property type="entry name" value="KELCHREPEAT"/>
</dbReference>
<dbReference type="Pfam" id="PF07707">
    <property type="entry name" value="BACK"/>
    <property type="match status" value="1"/>
</dbReference>
<protein>
    <submittedName>
        <fullName evidence="5">Kelch-like protein 10</fullName>
    </submittedName>
</protein>
<dbReference type="InterPro" id="IPR011333">
    <property type="entry name" value="SKP1/BTB/POZ_sf"/>
</dbReference>
<feature type="region of interest" description="Disordered" evidence="3">
    <location>
        <begin position="1"/>
        <end position="20"/>
    </location>
</feature>
<dbReference type="PANTHER" id="PTHR45632">
    <property type="entry name" value="LD33804P"/>
    <property type="match status" value="1"/>
</dbReference>
<dbReference type="Pfam" id="PF24681">
    <property type="entry name" value="Kelch_KLHDC2_KLHL20_DRC7"/>
    <property type="match status" value="1"/>
</dbReference>
<dbReference type="SMART" id="SM00612">
    <property type="entry name" value="Kelch"/>
    <property type="match status" value="6"/>
</dbReference>
<dbReference type="Proteomes" id="UP000424527">
    <property type="component" value="Unassembled WGS sequence"/>
</dbReference>
<evidence type="ECO:0000259" key="4">
    <source>
        <dbReference type="PROSITE" id="PS50097"/>
    </source>
</evidence>
<dbReference type="SUPFAM" id="SSF117281">
    <property type="entry name" value="Kelch motif"/>
    <property type="match status" value="1"/>
</dbReference>
<keyword evidence="2" id="KW-0677">Repeat</keyword>
<accession>A0A6G0J3J3</accession>
<dbReference type="FunFam" id="1.25.40.420:FF:000001">
    <property type="entry name" value="Kelch-like family member 12"/>
    <property type="match status" value="1"/>
</dbReference>
<dbReference type="InterPro" id="IPR015915">
    <property type="entry name" value="Kelch-typ_b-propeller"/>
</dbReference>
<name>A0A6G0J3J3_LARCR</name>
<dbReference type="AlphaFoldDB" id="A0A6G0J3J3"/>
<dbReference type="SMART" id="SM00225">
    <property type="entry name" value="BTB"/>
    <property type="match status" value="1"/>
</dbReference>
<proteinExistence type="predicted"/>
<evidence type="ECO:0000313" key="5">
    <source>
        <dbReference type="EMBL" id="KAE8298177.1"/>
    </source>
</evidence>
<dbReference type="EMBL" id="REGW02000003">
    <property type="protein sequence ID" value="KAE8298177.1"/>
    <property type="molecule type" value="Genomic_DNA"/>
</dbReference>
<evidence type="ECO:0000256" key="3">
    <source>
        <dbReference type="SAM" id="MobiDB-lite"/>
    </source>
</evidence>
<feature type="compositionally biased region" description="Polar residues" evidence="3">
    <location>
        <begin position="1"/>
        <end position="11"/>
    </location>
</feature>
<evidence type="ECO:0000256" key="1">
    <source>
        <dbReference type="ARBA" id="ARBA00022441"/>
    </source>
</evidence>
<feature type="domain" description="BTB" evidence="4">
    <location>
        <begin position="40"/>
        <end position="107"/>
    </location>
</feature>
<dbReference type="InterPro" id="IPR006652">
    <property type="entry name" value="Kelch_1"/>
</dbReference>
<sequence>MSEQGEATATLDSHRSEMEKRVSDMASEVLTKFRLEGTLCDVVIKVGHVEFNAHKIILCRCTSYFRALFTGPWATSKKQIYTIPGVSPEMMHLIINYAYTNSVPVTTDNVVEVLEAADQFLVTGIVQTCFFFLEDQLCLKNCISIWRLLNMYHCPELRHKVLLYILYHFELVCVSQEFLELPVQQLVAIIVNDHLKVKQENIVFEAVLCWINHLPDQRRGHMSVLLSKMRIGLMTTDFFLNIMDNAMIKDNRECMPILNDAMTAFVDFRANRHSKYFCSSLMNRPRLPSAILLVTGGKDNVIYGTSLEVYDVQADCWVTVSTEGTRRAYHGAAVLDNFVYIIGGCTQHDYLKTVQKFDLVSCTWQMMASMNYCRCFVSVAVQNGCIYAMGGYSGHAYCNTVECYKPETNQWIMVAPMHEKRSGASSATLNGKVYICGGFNGCYSLRTAECYDPTTNWWTRISRMMTCRTGLGIAAYKGCIYAVGGSYGDTFLCSAEAYNPESNRWSRVPSMYSPRSHFGIAVVDDQLFVVGGYNDSNSLLTVERYDEEAGMWYRASHIEASRCGLSCCVLYGLYNVVEKLFPRGSLMLPNVEEATGGSI</sequence>
<dbReference type="Gene3D" id="3.30.710.10">
    <property type="entry name" value="Potassium Channel Kv1.1, Chain A"/>
    <property type="match status" value="1"/>
</dbReference>
<dbReference type="Gene3D" id="1.25.40.420">
    <property type="match status" value="1"/>
</dbReference>
<evidence type="ECO:0000313" key="6">
    <source>
        <dbReference type="Proteomes" id="UP000424527"/>
    </source>
</evidence>
<comment type="caution">
    <text evidence="5">The sequence shown here is derived from an EMBL/GenBank/DDBJ whole genome shotgun (WGS) entry which is preliminary data.</text>
</comment>
<dbReference type="SUPFAM" id="SSF54695">
    <property type="entry name" value="POZ domain"/>
    <property type="match status" value="1"/>
</dbReference>
<keyword evidence="6" id="KW-1185">Reference proteome</keyword>
<dbReference type="PROSITE" id="PS50097">
    <property type="entry name" value="BTB"/>
    <property type="match status" value="1"/>
</dbReference>
<reference evidence="5 6" key="1">
    <citation type="submission" date="2019-07" db="EMBL/GenBank/DDBJ databases">
        <title>Chromosome genome assembly for large yellow croaker.</title>
        <authorList>
            <person name="Xiao S."/>
        </authorList>
    </citation>
    <scope>NUCLEOTIDE SEQUENCE [LARGE SCALE GENOMIC DNA]</scope>
    <source>
        <strain evidence="5">JMULYC20181020</strain>
        <tissue evidence="5">Muscle</tissue>
    </source>
</reference>
<evidence type="ECO:0000256" key="2">
    <source>
        <dbReference type="ARBA" id="ARBA00022737"/>
    </source>
</evidence>
<dbReference type="Gene3D" id="2.120.10.80">
    <property type="entry name" value="Kelch-type beta propeller"/>
    <property type="match status" value="2"/>
</dbReference>
<organism evidence="5 6">
    <name type="scientific">Larimichthys crocea</name>
    <name type="common">Large yellow croaker</name>
    <name type="synonym">Pseudosciaena crocea</name>
    <dbReference type="NCBI Taxonomy" id="215358"/>
    <lineage>
        <taxon>Eukaryota</taxon>
        <taxon>Metazoa</taxon>
        <taxon>Chordata</taxon>
        <taxon>Craniata</taxon>
        <taxon>Vertebrata</taxon>
        <taxon>Euteleostomi</taxon>
        <taxon>Actinopterygii</taxon>
        <taxon>Neopterygii</taxon>
        <taxon>Teleostei</taxon>
        <taxon>Neoteleostei</taxon>
        <taxon>Acanthomorphata</taxon>
        <taxon>Eupercaria</taxon>
        <taxon>Sciaenidae</taxon>
        <taxon>Larimichthys</taxon>
    </lineage>
</organism>
<dbReference type="Pfam" id="PF00651">
    <property type="entry name" value="BTB"/>
    <property type="match status" value="1"/>
</dbReference>
<dbReference type="InterPro" id="IPR000210">
    <property type="entry name" value="BTB/POZ_dom"/>
</dbReference>
<keyword evidence="1" id="KW-0880">Kelch repeat</keyword>